<dbReference type="EMBL" id="JAGGNH010000004">
    <property type="protein sequence ID" value="KAJ0974854.1"/>
    <property type="molecule type" value="Genomic_DNA"/>
</dbReference>
<evidence type="ECO:0000256" key="1">
    <source>
        <dbReference type="ARBA" id="ARBA00001971"/>
    </source>
</evidence>
<dbReference type="InterPro" id="IPR002401">
    <property type="entry name" value="Cyt_P450_E_grp-I"/>
</dbReference>
<evidence type="ECO:0000256" key="2">
    <source>
        <dbReference type="ARBA" id="ARBA00010617"/>
    </source>
</evidence>
<dbReference type="GO" id="GO:0016705">
    <property type="term" value="F:oxidoreductase activity, acting on paired donors, with incorporation or reduction of molecular oxygen"/>
    <property type="evidence" value="ECO:0007669"/>
    <property type="project" value="InterPro"/>
</dbReference>
<dbReference type="GO" id="GO:0005506">
    <property type="term" value="F:iron ion binding"/>
    <property type="evidence" value="ECO:0007669"/>
    <property type="project" value="InterPro"/>
</dbReference>
<keyword evidence="3 8" id="KW-0349">Heme</keyword>
<dbReference type="InterPro" id="IPR001128">
    <property type="entry name" value="Cyt_P450"/>
</dbReference>
<keyword evidence="6 8" id="KW-0408">Iron</keyword>
<keyword evidence="5 9" id="KW-0560">Oxidoreductase</keyword>
<dbReference type="InterPro" id="IPR036396">
    <property type="entry name" value="Cyt_P450_sf"/>
</dbReference>
<keyword evidence="4 8" id="KW-0479">Metal-binding</keyword>
<dbReference type="CDD" id="cd11072">
    <property type="entry name" value="CYP71-like"/>
    <property type="match status" value="1"/>
</dbReference>
<dbReference type="Proteomes" id="UP001085076">
    <property type="component" value="Miscellaneous, Linkage group lg04"/>
</dbReference>
<evidence type="ECO:0000256" key="8">
    <source>
        <dbReference type="PIRSR" id="PIRSR602401-1"/>
    </source>
</evidence>
<sequence>MSINRTSRKSRRRNLPPGPMKLPIIGNLHQLGHLPHRSLHRLSATHGPLMHLQLGQIPTLIVSSPELASQILKTHDQVFCNRPSTPAFLKFTYGGLDIAGAKYGDHWRQMRKLCMVEIFSARRVHSFKRVREEEVHVLIQSIRRCCSRSEAVNLSEMLLCMSNNITGRQAFRKRFSNVGECNRSELHDLMRETIEVAGELSVGDFFPCLQYWVNVITGFQGKLERSFKRVDELWEREIGEHCLLSDLSDDPSHDQEEDFLDVLLKLSEDHANLGFSLTRDHIKAILADVFFAGTETTAATLEWALSELMRNPRVMKKAKDEVYRVVGEKKGKVVEESEIQQMHYLKCVINETLRLHPLGPLPIPRESMEECRIHIYDIPRKTRVFVNAWAIGRDPTSWENPEIFFPERFEGSVINYRGHHLQFIPFGAGRRMCPGMQLGIANIEIALANLLYHFNWELPNKTSKMDINMTESFGISVRKKLPLVLMATTT</sequence>
<evidence type="ECO:0000256" key="3">
    <source>
        <dbReference type="ARBA" id="ARBA00022617"/>
    </source>
</evidence>
<dbReference type="PANTHER" id="PTHR47955:SF19">
    <property type="entry name" value="CYTOCHROME P450 71A9-LIKE ISOFORM X1"/>
    <property type="match status" value="1"/>
</dbReference>
<dbReference type="PRINTS" id="PR00385">
    <property type="entry name" value="P450"/>
</dbReference>
<evidence type="ECO:0000313" key="10">
    <source>
        <dbReference type="EMBL" id="KAJ0974854.1"/>
    </source>
</evidence>
<organism evidence="10 11">
    <name type="scientific">Dioscorea zingiberensis</name>
    <dbReference type="NCBI Taxonomy" id="325984"/>
    <lineage>
        <taxon>Eukaryota</taxon>
        <taxon>Viridiplantae</taxon>
        <taxon>Streptophyta</taxon>
        <taxon>Embryophyta</taxon>
        <taxon>Tracheophyta</taxon>
        <taxon>Spermatophyta</taxon>
        <taxon>Magnoliopsida</taxon>
        <taxon>Liliopsida</taxon>
        <taxon>Dioscoreales</taxon>
        <taxon>Dioscoreaceae</taxon>
        <taxon>Dioscorea</taxon>
    </lineage>
</organism>
<proteinExistence type="inferred from homology"/>
<dbReference type="PANTHER" id="PTHR47955">
    <property type="entry name" value="CYTOCHROME P450 FAMILY 71 PROTEIN"/>
    <property type="match status" value="1"/>
</dbReference>
<keyword evidence="11" id="KW-1185">Reference proteome</keyword>
<feature type="binding site" description="axial binding residue" evidence="8">
    <location>
        <position position="433"/>
    </location>
    <ligand>
        <name>heme</name>
        <dbReference type="ChEBI" id="CHEBI:30413"/>
    </ligand>
    <ligandPart>
        <name>Fe</name>
        <dbReference type="ChEBI" id="CHEBI:18248"/>
    </ligandPart>
</feature>
<evidence type="ECO:0000256" key="6">
    <source>
        <dbReference type="ARBA" id="ARBA00023004"/>
    </source>
</evidence>
<reference evidence="10" key="1">
    <citation type="submission" date="2021-03" db="EMBL/GenBank/DDBJ databases">
        <authorList>
            <person name="Li Z."/>
            <person name="Yang C."/>
        </authorList>
    </citation>
    <scope>NUCLEOTIDE SEQUENCE</scope>
    <source>
        <strain evidence="10">Dzin_1.0</strain>
        <tissue evidence="10">Leaf</tissue>
    </source>
</reference>
<accession>A0A9D5HFR9</accession>
<evidence type="ECO:0008006" key="12">
    <source>
        <dbReference type="Google" id="ProtNLM"/>
    </source>
</evidence>
<reference evidence="10" key="2">
    <citation type="journal article" date="2022" name="Hortic Res">
        <title>The genome of Dioscorea zingiberensis sheds light on the biosynthesis, origin and evolution of the medicinally important diosgenin saponins.</title>
        <authorList>
            <person name="Li Y."/>
            <person name="Tan C."/>
            <person name="Li Z."/>
            <person name="Guo J."/>
            <person name="Li S."/>
            <person name="Chen X."/>
            <person name="Wang C."/>
            <person name="Dai X."/>
            <person name="Yang H."/>
            <person name="Song W."/>
            <person name="Hou L."/>
            <person name="Xu J."/>
            <person name="Tong Z."/>
            <person name="Xu A."/>
            <person name="Yuan X."/>
            <person name="Wang W."/>
            <person name="Yang Q."/>
            <person name="Chen L."/>
            <person name="Sun Z."/>
            <person name="Wang K."/>
            <person name="Pan B."/>
            <person name="Chen J."/>
            <person name="Bao Y."/>
            <person name="Liu F."/>
            <person name="Qi X."/>
            <person name="Gang D.R."/>
            <person name="Wen J."/>
            <person name="Li J."/>
        </authorList>
    </citation>
    <scope>NUCLEOTIDE SEQUENCE</scope>
    <source>
        <strain evidence="10">Dzin_1.0</strain>
    </source>
</reference>
<evidence type="ECO:0000256" key="7">
    <source>
        <dbReference type="ARBA" id="ARBA00023033"/>
    </source>
</evidence>
<evidence type="ECO:0000256" key="4">
    <source>
        <dbReference type="ARBA" id="ARBA00022723"/>
    </source>
</evidence>
<evidence type="ECO:0000256" key="5">
    <source>
        <dbReference type="ARBA" id="ARBA00023002"/>
    </source>
</evidence>
<gene>
    <name evidence="10" type="ORF">J5N97_016819</name>
</gene>
<comment type="cofactor">
    <cofactor evidence="1 8">
        <name>heme</name>
        <dbReference type="ChEBI" id="CHEBI:30413"/>
    </cofactor>
</comment>
<dbReference type="Pfam" id="PF00067">
    <property type="entry name" value="p450"/>
    <property type="match status" value="1"/>
</dbReference>
<dbReference type="PROSITE" id="PS00086">
    <property type="entry name" value="CYTOCHROME_P450"/>
    <property type="match status" value="1"/>
</dbReference>
<dbReference type="Gene3D" id="1.10.630.10">
    <property type="entry name" value="Cytochrome P450"/>
    <property type="match status" value="1"/>
</dbReference>
<name>A0A9D5HFR9_9LILI</name>
<comment type="caution">
    <text evidence="10">The sequence shown here is derived from an EMBL/GenBank/DDBJ whole genome shotgun (WGS) entry which is preliminary data.</text>
</comment>
<comment type="similarity">
    <text evidence="2 9">Belongs to the cytochrome P450 family.</text>
</comment>
<dbReference type="AlphaFoldDB" id="A0A9D5HFR9"/>
<evidence type="ECO:0000313" key="11">
    <source>
        <dbReference type="Proteomes" id="UP001085076"/>
    </source>
</evidence>
<dbReference type="FunFam" id="1.10.630.10:FF:000011">
    <property type="entry name" value="Cytochrome P450 83B1"/>
    <property type="match status" value="1"/>
</dbReference>
<protein>
    <recommendedName>
        <fullName evidence="12">Cytochrome P450</fullName>
    </recommendedName>
</protein>
<dbReference type="GO" id="GO:0004497">
    <property type="term" value="F:monooxygenase activity"/>
    <property type="evidence" value="ECO:0007669"/>
    <property type="project" value="UniProtKB-KW"/>
</dbReference>
<dbReference type="GO" id="GO:0020037">
    <property type="term" value="F:heme binding"/>
    <property type="evidence" value="ECO:0007669"/>
    <property type="project" value="InterPro"/>
</dbReference>
<dbReference type="PRINTS" id="PR00463">
    <property type="entry name" value="EP450I"/>
</dbReference>
<evidence type="ECO:0000256" key="9">
    <source>
        <dbReference type="RuleBase" id="RU000461"/>
    </source>
</evidence>
<keyword evidence="7 9" id="KW-0503">Monooxygenase</keyword>
<dbReference type="SUPFAM" id="SSF48264">
    <property type="entry name" value="Cytochrome P450"/>
    <property type="match status" value="1"/>
</dbReference>
<dbReference type="OrthoDB" id="1055148at2759"/>
<dbReference type="InterPro" id="IPR017972">
    <property type="entry name" value="Cyt_P450_CS"/>
</dbReference>